<feature type="non-terminal residue" evidence="2">
    <location>
        <position position="1"/>
    </location>
</feature>
<feature type="region of interest" description="Disordered" evidence="1">
    <location>
        <begin position="10"/>
        <end position="50"/>
    </location>
</feature>
<name>A0A131ZAG3_RHIAP</name>
<protein>
    <submittedName>
        <fullName evidence="2">Polytene chromosome</fullName>
    </submittedName>
</protein>
<feature type="compositionally biased region" description="Acidic residues" evidence="1">
    <location>
        <begin position="38"/>
        <end position="50"/>
    </location>
</feature>
<evidence type="ECO:0000256" key="1">
    <source>
        <dbReference type="SAM" id="MobiDB-lite"/>
    </source>
</evidence>
<evidence type="ECO:0000313" key="2">
    <source>
        <dbReference type="EMBL" id="JAP88329.1"/>
    </source>
</evidence>
<proteinExistence type="predicted"/>
<organism evidence="2">
    <name type="scientific">Rhipicephalus appendiculatus</name>
    <name type="common">Brown ear tick</name>
    <dbReference type="NCBI Taxonomy" id="34631"/>
    <lineage>
        <taxon>Eukaryota</taxon>
        <taxon>Metazoa</taxon>
        <taxon>Ecdysozoa</taxon>
        <taxon>Arthropoda</taxon>
        <taxon>Chelicerata</taxon>
        <taxon>Arachnida</taxon>
        <taxon>Acari</taxon>
        <taxon>Parasitiformes</taxon>
        <taxon>Ixodida</taxon>
        <taxon>Ixodoidea</taxon>
        <taxon>Ixodidae</taxon>
        <taxon>Rhipicephalinae</taxon>
        <taxon>Rhipicephalus</taxon>
        <taxon>Rhipicephalus</taxon>
    </lineage>
</organism>
<feature type="compositionally biased region" description="Basic and acidic residues" evidence="1">
    <location>
        <begin position="26"/>
        <end position="37"/>
    </location>
</feature>
<dbReference type="EMBL" id="GEDV01000228">
    <property type="protein sequence ID" value="JAP88329.1"/>
    <property type="molecule type" value="Transcribed_RNA"/>
</dbReference>
<reference evidence="2" key="1">
    <citation type="journal article" date="2016" name="Ticks Tick Borne Dis.">
        <title>De novo assembly and annotation of the salivary gland transcriptome of Rhipicephalus appendiculatus male and female ticks during blood feeding.</title>
        <authorList>
            <person name="de Castro M.H."/>
            <person name="de Klerk D."/>
            <person name="Pienaar R."/>
            <person name="Latif A.A."/>
            <person name="Rees D.J."/>
            <person name="Mans B.J."/>
        </authorList>
    </citation>
    <scope>NUCLEOTIDE SEQUENCE</scope>
    <source>
        <tissue evidence="2">Salivary glands</tissue>
    </source>
</reference>
<sequence length="217" mass="24038">AWPPWSCVKTALEMPVQETGNLPDVRPSEEAMEHPEEAEGDEAAGGDGEDMVQPGLPEFLRRYVKIGKFVPVSLPKSGDVRMGESESLLEAPSLVTPLLIKQPDQFFAENGGAAREPKPEKKTLSGKGGKLLSEFFQSTAGEFLIGIGLSRALEVFNRDLARSREREMKKTGVQTEEMVQEHRKLTEAHQQAKMANEPFTFKTKSCRVCDFKTESSL</sequence>
<dbReference type="AlphaFoldDB" id="A0A131ZAG3"/>
<feature type="non-terminal residue" evidence="2">
    <location>
        <position position="217"/>
    </location>
</feature>
<accession>A0A131ZAG3</accession>